<gene>
    <name evidence="5" type="primary">rffA</name>
    <name evidence="5" type="synonym">fcnA</name>
    <name evidence="5" type="synonym">wecE</name>
    <name evidence="6" type="ORF">BLA24064_04518</name>
    <name evidence="5" type="ORF">F7R21_29840</name>
</gene>
<dbReference type="GO" id="GO:0000271">
    <property type="term" value="P:polysaccharide biosynthetic process"/>
    <property type="evidence" value="ECO:0007669"/>
    <property type="project" value="TreeGrafter"/>
</dbReference>
<dbReference type="InterPro" id="IPR000653">
    <property type="entry name" value="DegT/StrS_aminotransferase"/>
</dbReference>
<dbReference type="Proteomes" id="UP000494222">
    <property type="component" value="Unassembled WGS sequence"/>
</dbReference>
<evidence type="ECO:0000256" key="4">
    <source>
        <dbReference type="RuleBase" id="RU004508"/>
    </source>
</evidence>
<dbReference type="CDD" id="cd00616">
    <property type="entry name" value="AHBA_syn"/>
    <property type="match status" value="1"/>
</dbReference>
<dbReference type="NCBIfam" id="TIGR02379">
    <property type="entry name" value="ECA_wecE"/>
    <property type="match status" value="1"/>
</dbReference>
<dbReference type="EMBL" id="CABVPL010000039">
    <property type="protein sequence ID" value="VWB94936.1"/>
    <property type="molecule type" value="Genomic_DNA"/>
</dbReference>
<evidence type="ECO:0000256" key="3">
    <source>
        <dbReference type="PIRSR" id="PIRSR000390-2"/>
    </source>
</evidence>
<keyword evidence="5" id="KW-0808">Transferase</keyword>
<dbReference type="SUPFAM" id="SSF53383">
    <property type="entry name" value="PLP-dependent transferases"/>
    <property type="match status" value="1"/>
</dbReference>
<dbReference type="NCBIfam" id="NF008687">
    <property type="entry name" value="PRK11706.1"/>
    <property type="match status" value="1"/>
</dbReference>
<dbReference type="FunFam" id="3.40.640.10:FF:000037">
    <property type="entry name" value="dTDP-4-amino-4,6-dideoxygalactose transaminase"/>
    <property type="match status" value="1"/>
</dbReference>
<dbReference type="InterPro" id="IPR015424">
    <property type="entry name" value="PyrdxlP-dep_Trfase"/>
</dbReference>
<dbReference type="EMBL" id="VZOJ01000134">
    <property type="protein sequence ID" value="KAB0632317.1"/>
    <property type="molecule type" value="Genomic_DNA"/>
</dbReference>
<proteinExistence type="inferred from homology"/>
<feature type="modified residue" description="N6-(pyridoxal phosphate)lysine" evidence="3">
    <location>
        <position position="189"/>
    </location>
</feature>
<dbReference type="GO" id="GO:0030170">
    <property type="term" value="F:pyridoxal phosphate binding"/>
    <property type="evidence" value="ECO:0007669"/>
    <property type="project" value="TreeGrafter"/>
</dbReference>
<dbReference type="Proteomes" id="UP000430232">
    <property type="component" value="Unassembled WGS sequence"/>
</dbReference>
<dbReference type="Gene3D" id="3.40.640.10">
    <property type="entry name" value="Type I PLP-dependent aspartate aminotransferase-like (Major domain)"/>
    <property type="match status" value="1"/>
</dbReference>
<dbReference type="EC" id="2.6.1.59" evidence="5"/>
<accession>A0A6H9SJ37</accession>
<keyword evidence="3 4" id="KW-0663">Pyridoxal phosphate</keyword>
<sequence>MFAPPNLDRIPFGRPFIVGKELYYIAKAVEQGGLAGDQAFTKLCHQWLEARIGCHRALLTHSCTAALEMAAILTDVGPGDEVIMPSYTFVSTANAFALRGATPVFVDIRPDTLNLDEKLVAAAITERTRAIVPVHYAGVACDMDAIMQLADDYRLWVVEDAAQAIQSTWNGKPLGSLGHLACLSFHETKNVIAGEGGALLVNDERLVERAEIIREKGTNRSQFFRGQVDKYTWVDVGSSYLPGELIAAFLYAQFEHADVITEQRRATVKRYEDALRPLHDAGRLTLPAVPLSEAGNGHLFYFLARDLAERTALLERIRDAGVFAVFHYVPLHSSPAGRRYGRCGSGMHVTDDVADRLVRLPLYHAMSDAEQERVLQVVSDFYRTAARPVVRRPSSHLVASAP</sequence>
<evidence type="ECO:0000256" key="2">
    <source>
        <dbReference type="PIRSR" id="PIRSR000390-1"/>
    </source>
</evidence>
<dbReference type="GeneID" id="99791801"/>
<dbReference type="GO" id="GO:0019180">
    <property type="term" value="F:dTDP-4-amino-4,6-dideoxygalactose transaminase activity"/>
    <property type="evidence" value="ECO:0007669"/>
    <property type="project" value="UniProtKB-EC"/>
</dbReference>
<evidence type="ECO:0000313" key="8">
    <source>
        <dbReference type="Proteomes" id="UP000494222"/>
    </source>
</evidence>
<protein>
    <submittedName>
        <fullName evidence="6">TDP-4-oxo-6-deoxy-D-glucose aminotransferase</fullName>
    </submittedName>
    <submittedName>
        <fullName evidence="5">dTDP-4-amino-4,6-dideoxygalactose transaminase</fullName>
        <ecNumber evidence="5">2.6.1.59</ecNumber>
    </submittedName>
</protein>
<comment type="similarity">
    <text evidence="1 4">Belongs to the DegT/DnrJ/EryC1 family.</text>
</comment>
<name>A0A6H9SJ37_9BURK</name>
<dbReference type="PANTHER" id="PTHR30244:SF34">
    <property type="entry name" value="DTDP-4-AMINO-4,6-DIDEOXYGALACTOSE TRANSAMINASE"/>
    <property type="match status" value="1"/>
</dbReference>
<keyword evidence="5" id="KW-0032">Aminotransferase</keyword>
<dbReference type="RefSeq" id="WP_151068164.1">
    <property type="nucleotide sequence ID" value="NZ_CABVPL010000039.1"/>
</dbReference>
<evidence type="ECO:0000256" key="1">
    <source>
        <dbReference type="ARBA" id="ARBA00037999"/>
    </source>
</evidence>
<dbReference type="InterPro" id="IPR012749">
    <property type="entry name" value="WecE-like"/>
</dbReference>
<dbReference type="AlphaFoldDB" id="A0A6H9SJ37"/>
<evidence type="ECO:0000313" key="7">
    <source>
        <dbReference type="Proteomes" id="UP000430232"/>
    </source>
</evidence>
<evidence type="ECO:0000313" key="5">
    <source>
        <dbReference type="EMBL" id="KAB0632317.1"/>
    </source>
</evidence>
<dbReference type="PIRSF" id="PIRSF000390">
    <property type="entry name" value="PLP_StrS"/>
    <property type="match status" value="1"/>
</dbReference>
<feature type="active site" description="Proton acceptor" evidence="2">
    <location>
        <position position="189"/>
    </location>
</feature>
<organism evidence="5 7">
    <name type="scientific">Burkholderia latens</name>
    <dbReference type="NCBI Taxonomy" id="488446"/>
    <lineage>
        <taxon>Bacteria</taxon>
        <taxon>Pseudomonadati</taxon>
        <taxon>Pseudomonadota</taxon>
        <taxon>Betaproteobacteria</taxon>
        <taxon>Burkholderiales</taxon>
        <taxon>Burkholderiaceae</taxon>
        <taxon>Burkholderia</taxon>
        <taxon>Burkholderia cepacia complex</taxon>
    </lineage>
</organism>
<reference evidence="5 7" key="1">
    <citation type="submission" date="2019-09" db="EMBL/GenBank/DDBJ databases">
        <title>Draft genome sequences of 48 bacterial type strains from the CCUG.</title>
        <authorList>
            <person name="Tunovic T."/>
            <person name="Pineiro-Iglesias B."/>
            <person name="Unosson C."/>
            <person name="Inganas E."/>
            <person name="Ohlen M."/>
            <person name="Cardew S."/>
            <person name="Jensie-Markopoulos S."/>
            <person name="Salva-Serra F."/>
            <person name="Jaen-Luchoro D."/>
            <person name="Karlsson R."/>
            <person name="Svensson-Stadler L."/>
            <person name="Chun J."/>
            <person name="Moore E."/>
        </authorList>
    </citation>
    <scope>NUCLEOTIDE SEQUENCE [LARGE SCALE GENOMIC DNA]</scope>
    <source>
        <strain evidence="5 7">CCUG 54555</strain>
    </source>
</reference>
<reference evidence="6 8" key="2">
    <citation type="submission" date="2019-09" db="EMBL/GenBank/DDBJ databases">
        <authorList>
            <person name="Depoorter E."/>
        </authorList>
    </citation>
    <scope>NUCLEOTIDE SEQUENCE [LARGE SCALE GENOMIC DNA]</scope>
    <source>
        <strain evidence="6">LMG 24064</strain>
    </source>
</reference>
<dbReference type="OrthoDB" id="9804264at2"/>
<dbReference type="InterPro" id="IPR015421">
    <property type="entry name" value="PyrdxlP-dep_Trfase_major"/>
</dbReference>
<dbReference type="PANTHER" id="PTHR30244">
    <property type="entry name" value="TRANSAMINASE"/>
    <property type="match status" value="1"/>
</dbReference>
<keyword evidence="7" id="KW-1185">Reference proteome</keyword>
<evidence type="ECO:0000313" key="6">
    <source>
        <dbReference type="EMBL" id="VWB94936.1"/>
    </source>
</evidence>
<dbReference type="Pfam" id="PF01041">
    <property type="entry name" value="DegT_DnrJ_EryC1"/>
    <property type="match status" value="1"/>
</dbReference>